<dbReference type="InterPro" id="IPR050362">
    <property type="entry name" value="Cation-dep_OMT"/>
</dbReference>
<dbReference type="Proteomes" id="UP000326912">
    <property type="component" value="Unassembled WGS sequence"/>
</dbReference>
<evidence type="ECO:0000256" key="2">
    <source>
        <dbReference type="ARBA" id="ARBA00022679"/>
    </source>
</evidence>
<dbReference type="EMBL" id="BKZW01000001">
    <property type="protein sequence ID" value="GER85978.1"/>
    <property type="molecule type" value="Genomic_DNA"/>
</dbReference>
<keyword evidence="2 4" id="KW-0808">Transferase</keyword>
<proteinExistence type="predicted"/>
<sequence length="228" mass="24592">MSEATSEQQAEQRHQIESTISRLFAPEDAGLQGALQAARDAGLPEIQINPIQGKLLQVLATACQARKILEIGSLAGYSGIWLARALPTDGHLITLEINPEHAEVVRASFANAGVGDRTEVRVGAALDLLPTLTTEGPFDLIFIDADKASYPQYLDWAIKLSRAGSIIIADNCVRDGVAFQQTATMDADTIGLVQYNQLTREDPRLTTIVLANDNDYTDGLNIAVVKAH</sequence>
<name>A0A5J4KBP4_9CHLR</name>
<dbReference type="InterPro" id="IPR029063">
    <property type="entry name" value="SAM-dependent_MTases_sf"/>
</dbReference>
<dbReference type="InterPro" id="IPR002935">
    <property type="entry name" value="SAM_O-MeTrfase"/>
</dbReference>
<dbReference type="GO" id="GO:0008171">
    <property type="term" value="F:O-methyltransferase activity"/>
    <property type="evidence" value="ECO:0007669"/>
    <property type="project" value="InterPro"/>
</dbReference>
<dbReference type="PANTHER" id="PTHR10509:SF14">
    <property type="entry name" value="CAFFEOYL-COA O-METHYLTRANSFERASE 3-RELATED"/>
    <property type="match status" value="1"/>
</dbReference>
<accession>A0A5J4KBP4</accession>
<dbReference type="Pfam" id="PF01596">
    <property type="entry name" value="Methyltransf_3"/>
    <property type="match status" value="1"/>
</dbReference>
<dbReference type="AlphaFoldDB" id="A0A5J4KBP4"/>
<dbReference type="PANTHER" id="PTHR10509">
    <property type="entry name" value="O-METHYLTRANSFERASE-RELATED"/>
    <property type="match status" value="1"/>
</dbReference>
<reference evidence="4 5" key="1">
    <citation type="submission" date="2019-10" db="EMBL/GenBank/DDBJ databases">
        <title>Dictyobacter vulcani sp. nov., within the class Ktedonobacteria, isolated from soil of volcanic Mt. Zao.</title>
        <authorList>
            <person name="Zheng Y."/>
            <person name="Wang C.M."/>
            <person name="Sakai Y."/>
            <person name="Abe K."/>
            <person name="Yokota A."/>
            <person name="Yabe S."/>
        </authorList>
    </citation>
    <scope>NUCLEOTIDE SEQUENCE [LARGE SCALE GENOMIC DNA]</scope>
    <source>
        <strain evidence="4 5">W12</strain>
    </source>
</reference>
<evidence type="ECO:0000313" key="5">
    <source>
        <dbReference type="Proteomes" id="UP000326912"/>
    </source>
</evidence>
<dbReference type="Gene3D" id="3.40.50.150">
    <property type="entry name" value="Vaccinia Virus protein VP39"/>
    <property type="match status" value="1"/>
</dbReference>
<protein>
    <submittedName>
        <fullName evidence="4">O-methyltransferase</fullName>
    </submittedName>
</protein>
<dbReference type="RefSeq" id="WP_151754186.1">
    <property type="nucleotide sequence ID" value="NZ_BKZW01000001.1"/>
</dbReference>
<evidence type="ECO:0000256" key="1">
    <source>
        <dbReference type="ARBA" id="ARBA00022603"/>
    </source>
</evidence>
<keyword evidence="1 4" id="KW-0489">Methyltransferase</keyword>
<comment type="caution">
    <text evidence="4">The sequence shown here is derived from an EMBL/GenBank/DDBJ whole genome shotgun (WGS) entry which is preliminary data.</text>
</comment>
<dbReference type="GO" id="GO:0032259">
    <property type="term" value="P:methylation"/>
    <property type="evidence" value="ECO:0007669"/>
    <property type="project" value="UniProtKB-KW"/>
</dbReference>
<evidence type="ECO:0000256" key="3">
    <source>
        <dbReference type="ARBA" id="ARBA00022691"/>
    </source>
</evidence>
<organism evidence="4 5">
    <name type="scientific">Dictyobacter vulcani</name>
    <dbReference type="NCBI Taxonomy" id="2607529"/>
    <lineage>
        <taxon>Bacteria</taxon>
        <taxon>Bacillati</taxon>
        <taxon>Chloroflexota</taxon>
        <taxon>Ktedonobacteria</taxon>
        <taxon>Ktedonobacterales</taxon>
        <taxon>Dictyobacteraceae</taxon>
        <taxon>Dictyobacter</taxon>
    </lineage>
</organism>
<dbReference type="PROSITE" id="PS51682">
    <property type="entry name" value="SAM_OMT_I"/>
    <property type="match status" value="1"/>
</dbReference>
<keyword evidence="5" id="KW-1185">Reference proteome</keyword>
<keyword evidence="3" id="KW-0949">S-adenosyl-L-methionine</keyword>
<dbReference type="SUPFAM" id="SSF53335">
    <property type="entry name" value="S-adenosyl-L-methionine-dependent methyltransferases"/>
    <property type="match status" value="1"/>
</dbReference>
<gene>
    <name evidence="4" type="ORF">KDW_01400</name>
</gene>
<dbReference type="GO" id="GO:0008757">
    <property type="term" value="F:S-adenosylmethionine-dependent methyltransferase activity"/>
    <property type="evidence" value="ECO:0007669"/>
    <property type="project" value="TreeGrafter"/>
</dbReference>
<evidence type="ECO:0000313" key="4">
    <source>
        <dbReference type="EMBL" id="GER85978.1"/>
    </source>
</evidence>
<dbReference type="CDD" id="cd02440">
    <property type="entry name" value="AdoMet_MTases"/>
    <property type="match status" value="1"/>
</dbReference>